<organism evidence="1 3">
    <name type="scientific">Scale drop disease virus</name>
    <dbReference type="NCBI Taxonomy" id="1697349"/>
    <lineage>
        <taxon>Viruses</taxon>
        <taxon>Varidnaviria</taxon>
        <taxon>Bamfordvirae</taxon>
        <taxon>Nucleocytoviricota</taxon>
        <taxon>Megaviricetes</taxon>
        <taxon>Pimascovirales</taxon>
        <taxon>Pimascovirales incertae sedis</taxon>
        <taxon>Iridoviridae</taxon>
        <taxon>Alphairidovirinae</taxon>
        <taxon>Megalocytivirus</taxon>
        <taxon>Megalocytivirus lates1</taxon>
    </lineage>
</organism>
<keyword evidence="3" id="KW-1185">Reference proteome</keyword>
<dbReference type="EMBL" id="MN562489">
    <property type="protein sequence ID" value="QLI60717.1"/>
    <property type="molecule type" value="Genomic_DNA"/>
</dbReference>
<dbReference type="KEGG" id="vg:25479095"/>
<reference evidence="2 4" key="2">
    <citation type="submission" date="2019-10" db="EMBL/GenBank/DDBJ databases">
        <authorList>
            <person name="Kayansamruaj P."/>
        </authorList>
    </citation>
    <scope>NUCLEOTIDE SEQUENCE [LARGE SCALE GENOMIC DNA]</scope>
    <source>
        <strain evidence="2">SDDV_Thai_2019</strain>
    </source>
</reference>
<evidence type="ECO:0000313" key="4">
    <source>
        <dbReference type="Proteomes" id="UP000510602"/>
    </source>
</evidence>
<dbReference type="RefSeq" id="YP_009163807.1">
    <property type="nucleotide sequence ID" value="NC_027778.1"/>
</dbReference>
<proteinExistence type="predicted"/>
<dbReference type="Proteomes" id="UP000201485">
    <property type="component" value="Segment"/>
</dbReference>
<dbReference type="GeneID" id="25479095"/>
<sequence>MDAQFLLLIVLALPASFAASLSTHYNNYDLTRIATIDKDVCKRVAQHINDDFVNMRKLYETQLKNYFQQLVPNPTDVFKDDSYMYMINGTDYNCHIIYETMRFLSGDVFPFATETEAELQYMWKMMLGVSQLSAYIGNCYQYFKCGPAPFDPQVLYHDRELFHADTVMAYLDTAFSHFTL</sequence>
<dbReference type="EMBL" id="KR139659">
    <property type="protein sequence ID" value="AKU37461.1"/>
    <property type="molecule type" value="Genomic_DNA"/>
</dbReference>
<dbReference type="Proteomes" id="UP000510602">
    <property type="component" value="Segment"/>
</dbReference>
<evidence type="ECO:0000313" key="3">
    <source>
        <dbReference type="Proteomes" id="UP000201485"/>
    </source>
</evidence>
<gene>
    <name evidence="1" type="ORF">SDDV_046</name>
</gene>
<protein>
    <submittedName>
        <fullName evidence="1">ORF_046L</fullName>
    </submittedName>
</protein>
<name>A0A0K1L668_9VIRU</name>
<accession>A0A0K1L668</accession>
<reference evidence="1 3" key="1">
    <citation type="journal article" date="2015" name="PLoS Pathog.">
        <title>A Novel Virus Causes Scale Drop Disease in Lates calcarifer.</title>
        <authorList>
            <person name="de Groof A."/>
            <person name="Guelen L."/>
            <person name="Deijs M."/>
            <person name="van der Wal Y."/>
            <person name="Miyata M."/>
            <person name="Ng K.S."/>
            <person name="van Grinsven L."/>
            <person name="Simmelink B."/>
            <person name="Biermann Y."/>
            <person name="Grisez L."/>
            <person name="van Lent J."/>
            <person name="de Ronde A."/>
            <person name="Chang S.F."/>
            <person name="Schrier C."/>
            <person name="van der Hoek L."/>
        </authorList>
    </citation>
    <scope>NUCLEOTIDE SEQUENCE [LARGE SCALE GENOMIC DNA]</scope>
    <source>
        <strain evidence="1">C4575</strain>
    </source>
</reference>
<evidence type="ECO:0000313" key="1">
    <source>
        <dbReference type="EMBL" id="AKU37461.1"/>
    </source>
</evidence>
<evidence type="ECO:0000313" key="2">
    <source>
        <dbReference type="EMBL" id="QLI60717.1"/>
    </source>
</evidence>